<dbReference type="InterPro" id="IPR026374">
    <property type="entry name" value="Cyano_PEP"/>
</dbReference>
<dbReference type="KEGG" id="cyj:Cyan7822_2864"/>
<dbReference type="OrthoDB" id="8547602at2"/>
<evidence type="ECO:0000313" key="2">
    <source>
        <dbReference type="Proteomes" id="UP000008206"/>
    </source>
</evidence>
<dbReference type="HOGENOM" id="CLU_1388246_0_0_3"/>
<dbReference type="NCBIfam" id="TIGR04155">
    <property type="entry name" value="cyano_PEP"/>
    <property type="match status" value="1"/>
</dbReference>
<accession>E0U6R4</accession>
<keyword evidence="2" id="KW-1185">Reference proteome</keyword>
<name>E0U6R4_GLOV7</name>
<organism evidence="1 2">
    <name type="scientific">Gloeothece verrucosa (strain PCC 7822)</name>
    <name type="common">Cyanothece sp. (strain PCC 7822)</name>
    <dbReference type="NCBI Taxonomy" id="497965"/>
    <lineage>
        <taxon>Bacteria</taxon>
        <taxon>Bacillati</taxon>
        <taxon>Cyanobacteriota</taxon>
        <taxon>Cyanophyceae</taxon>
        <taxon>Oscillatoriophycideae</taxon>
        <taxon>Chroococcales</taxon>
        <taxon>Aphanothecaceae</taxon>
        <taxon>Gloeothece</taxon>
        <taxon>Gloeothece verrucosa</taxon>
    </lineage>
</organism>
<proteinExistence type="predicted"/>
<dbReference type="NCBIfam" id="TIGR02595">
    <property type="entry name" value="PEP_CTERM"/>
    <property type="match status" value="1"/>
</dbReference>
<dbReference type="STRING" id="497965.Cyan7822_2864"/>
<evidence type="ECO:0008006" key="3">
    <source>
        <dbReference type="Google" id="ProtNLM"/>
    </source>
</evidence>
<dbReference type="RefSeq" id="WP_013322928.1">
    <property type="nucleotide sequence ID" value="NC_014501.1"/>
</dbReference>
<dbReference type="Proteomes" id="UP000008206">
    <property type="component" value="Chromosome"/>
</dbReference>
<sequence>MKNLTLLSATAFVTTSGLVFGAMKPASALIWNWSYSGPGLVASGTLTTNDIPDDLGFYLITGITGTRNGETITGLQPAGTPIPGNEPFEVDNLISLNAIQLTGDGFGYSTASGSYASPFYANFLSTPGYLELFSAPPLTEGFTNLGPEDSELLITFSATPVPEPLTILGSVTVLGFGTFFKRKRKPINHLCSSIEKI</sequence>
<reference evidence="2" key="1">
    <citation type="journal article" date="2011" name="MBio">
        <title>Novel metabolic attributes of the genus Cyanothece, comprising a group of unicellular nitrogen-fixing Cyanobacteria.</title>
        <authorList>
            <person name="Bandyopadhyay A."/>
            <person name="Elvitigala T."/>
            <person name="Welsh E."/>
            <person name="Stockel J."/>
            <person name="Liberton M."/>
            <person name="Min H."/>
            <person name="Sherman L.A."/>
            <person name="Pakrasi H.B."/>
        </authorList>
    </citation>
    <scope>NUCLEOTIDE SEQUENCE [LARGE SCALE GENOMIC DNA]</scope>
    <source>
        <strain evidence="2">PCC 7822</strain>
    </source>
</reference>
<evidence type="ECO:0000313" key="1">
    <source>
        <dbReference type="EMBL" id="ADN14823.1"/>
    </source>
</evidence>
<dbReference type="eggNOG" id="ENOG5030Q72">
    <property type="taxonomic scope" value="Bacteria"/>
</dbReference>
<gene>
    <name evidence="1" type="ordered locus">Cyan7822_2864</name>
</gene>
<dbReference type="InterPro" id="IPR013424">
    <property type="entry name" value="Ice-binding_C"/>
</dbReference>
<dbReference type="EMBL" id="CP002198">
    <property type="protein sequence ID" value="ADN14823.1"/>
    <property type="molecule type" value="Genomic_DNA"/>
</dbReference>
<dbReference type="AlphaFoldDB" id="E0U6R4"/>
<protein>
    <recommendedName>
        <fullName evidence="3">PEP-CTERM protein-sorting domain-containing protein</fullName>
    </recommendedName>
</protein>